<dbReference type="Proteomes" id="UP001152836">
    <property type="component" value="Unassembled WGS sequence"/>
</dbReference>
<proteinExistence type="predicted"/>
<protein>
    <submittedName>
        <fullName evidence="2">1700093K21Rik protein</fullName>
    </submittedName>
</protein>
<evidence type="ECO:0000256" key="1">
    <source>
        <dbReference type="SAM" id="Phobius"/>
    </source>
</evidence>
<dbReference type="InterPro" id="IPR027813">
    <property type="entry name" value="DUF4642"/>
</dbReference>
<keyword evidence="1" id="KW-1133">Transmembrane helix</keyword>
<feature type="transmembrane region" description="Helical" evidence="1">
    <location>
        <begin position="26"/>
        <end position="48"/>
    </location>
</feature>
<evidence type="ECO:0000313" key="3">
    <source>
        <dbReference type="Proteomes" id="UP001152836"/>
    </source>
</evidence>
<dbReference type="EMBL" id="CALSGD010001531">
    <property type="protein sequence ID" value="CAH7003553.1"/>
    <property type="molecule type" value="Genomic_DNA"/>
</dbReference>
<organism evidence="2 3">
    <name type="scientific">Phodopus roborovskii</name>
    <name type="common">Roborovski's desert hamster</name>
    <name type="synonym">Cricetulus roborovskii</name>
    <dbReference type="NCBI Taxonomy" id="109678"/>
    <lineage>
        <taxon>Eukaryota</taxon>
        <taxon>Metazoa</taxon>
        <taxon>Chordata</taxon>
        <taxon>Craniata</taxon>
        <taxon>Vertebrata</taxon>
        <taxon>Euteleostomi</taxon>
        <taxon>Mammalia</taxon>
        <taxon>Eutheria</taxon>
        <taxon>Euarchontoglires</taxon>
        <taxon>Glires</taxon>
        <taxon>Rodentia</taxon>
        <taxon>Myomorpha</taxon>
        <taxon>Muroidea</taxon>
        <taxon>Cricetidae</taxon>
        <taxon>Cricetinae</taxon>
        <taxon>Phodopus</taxon>
    </lineage>
</organism>
<dbReference type="PANTHER" id="PTHR37882">
    <property type="entry name" value="HYPOTHETICAL PROTEIN LOC690352"/>
    <property type="match status" value="1"/>
</dbReference>
<keyword evidence="1" id="KW-0472">Membrane</keyword>
<keyword evidence="1" id="KW-0812">Transmembrane</keyword>
<gene>
    <name evidence="2" type="primary">1700093K21Rik</name>
    <name evidence="2" type="ORF">PHOROB_LOCUS13512</name>
</gene>
<evidence type="ECO:0000313" key="2">
    <source>
        <dbReference type="EMBL" id="CAH7003553.1"/>
    </source>
</evidence>
<name>A0AAU9ZY14_PHORO</name>
<comment type="caution">
    <text evidence="2">The sequence shown here is derived from an EMBL/GenBank/DDBJ whole genome shotgun (WGS) entry which is preliminary data.</text>
</comment>
<reference evidence="2" key="1">
    <citation type="submission" date="2022-06" db="EMBL/GenBank/DDBJ databases">
        <authorList>
            <person name="Andreotti S."/>
            <person name="Wyler E."/>
        </authorList>
    </citation>
    <scope>NUCLEOTIDE SEQUENCE</scope>
</reference>
<dbReference type="AlphaFoldDB" id="A0AAU9ZY14"/>
<accession>A0AAU9ZY14</accession>
<sequence>MFGQNEVEKMDETAKSSPVVFETTTITFFIILLICFICILLLLAVFFYKCFRGNTADEPAKPLCPDENEGEDCLSANAEMNKPEGQEKVLLHIVNMDMPVRPGILVQRQSKDVTALPSGHNIKAEEGDKHKHTLEPLDEALHEDEHADSIPVHGHRSSSVIESQKRPLKGVTFSKEVIVVDLGNAYPTPRSYAREHKERK</sequence>
<dbReference type="Pfam" id="PF15484">
    <property type="entry name" value="DUF4642"/>
    <property type="match status" value="1"/>
</dbReference>
<keyword evidence="3" id="KW-1185">Reference proteome</keyword>